<evidence type="ECO:0000256" key="1">
    <source>
        <dbReference type="ARBA" id="ARBA00022729"/>
    </source>
</evidence>
<dbReference type="Pfam" id="PF00734">
    <property type="entry name" value="CBM_1"/>
    <property type="match status" value="1"/>
</dbReference>
<proteinExistence type="predicted"/>
<dbReference type="PROSITE" id="PS00562">
    <property type="entry name" value="CBM1_1"/>
    <property type="match status" value="1"/>
</dbReference>
<gene>
    <name evidence="6" type="ORF">M408DRAFT_60557</name>
</gene>
<feature type="signal peptide" evidence="4">
    <location>
        <begin position="1"/>
        <end position="19"/>
    </location>
</feature>
<dbReference type="Gene3D" id="3.40.50.1110">
    <property type="entry name" value="SGNH hydrolase"/>
    <property type="match status" value="1"/>
</dbReference>
<organism evidence="6 7">
    <name type="scientific">Serendipita vermifera MAFF 305830</name>
    <dbReference type="NCBI Taxonomy" id="933852"/>
    <lineage>
        <taxon>Eukaryota</taxon>
        <taxon>Fungi</taxon>
        <taxon>Dikarya</taxon>
        <taxon>Basidiomycota</taxon>
        <taxon>Agaricomycotina</taxon>
        <taxon>Agaricomycetes</taxon>
        <taxon>Sebacinales</taxon>
        <taxon>Serendipitaceae</taxon>
        <taxon>Serendipita</taxon>
    </lineage>
</organism>
<evidence type="ECO:0000313" key="7">
    <source>
        <dbReference type="Proteomes" id="UP000054097"/>
    </source>
</evidence>
<dbReference type="Pfam" id="PF00657">
    <property type="entry name" value="Lipase_GDSL"/>
    <property type="match status" value="1"/>
</dbReference>
<dbReference type="PROSITE" id="PS51164">
    <property type="entry name" value="CBM1_2"/>
    <property type="match status" value="1"/>
</dbReference>
<keyword evidence="1 4" id="KW-0732">Signal</keyword>
<evidence type="ECO:0000256" key="2">
    <source>
        <dbReference type="ARBA" id="ARBA00022801"/>
    </source>
</evidence>
<dbReference type="GO" id="GO:0005576">
    <property type="term" value="C:extracellular region"/>
    <property type="evidence" value="ECO:0007669"/>
    <property type="project" value="InterPro"/>
</dbReference>
<dbReference type="HOGENOM" id="CLU_015101_4_2_1"/>
<dbReference type="InterPro" id="IPR051058">
    <property type="entry name" value="GDSL_Est/Lipase"/>
</dbReference>
<evidence type="ECO:0000313" key="6">
    <source>
        <dbReference type="EMBL" id="KIM33763.1"/>
    </source>
</evidence>
<evidence type="ECO:0000256" key="3">
    <source>
        <dbReference type="SAM" id="MobiDB-lite"/>
    </source>
</evidence>
<dbReference type="SUPFAM" id="SSF52266">
    <property type="entry name" value="SGNH hydrolase"/>
    <property type="match status" value="1"/>
</dbReference>
<dbReference type="GO" id="GO:0016788">
    <property type="term" value="F:hydrolase activity, acting on ester bonds"/>
    <property type="evidence" value="ECO:0007669"/>
    <property type="project" value="InterPro"/>
</dbReference>
<dbReference type="InterPro" id="IPR000254">
    <property type="entry name" value="CBD"/>
</dbReference>
<dbReference type="PANTHER" id="PTHR45648:SF85">
    <property type="entry name" value="A, PUTATIVE (AFU_ORTHOLOGUE AFUA_2G10760)-RELATED"/>
    <property type="match status" value="1"/>
</dbReference>
<protein>
    <submittedName>
        <fullName evidence="6">Carbohydrate esterase family 16 protein</fullName>
    </submittedName>
</protein>
<reference evidence="6 7" key="1">
    <citation type="submission" date="2014-04" db="EMBL/GenBank/DDBJ databases">
        <authorList>
            <consortium name="DOE Joint Genome Institute"/>
            <person name="Kuo A."/>
            <person name="Zuccaro A."/>
            <person name="Kohler A."/>
            <person name="Nagy L.G."/>
            <person name="Floudas D."/>
            <person name="Copeland A."/>
            <person name="Barry K.W."/>
            <person name="Cichocki N."/>
            <person name="Veneault-Fourrey C."/>
            <person name="LaButti K."/>
            <person name="Lindquist E.A."/>
            <person name="Lipzen A."/>
            <person name="Lundell T."/>
            <person name="Morin E."/>
            <person name="Murat C."/>
            <person name="Sun H."/>
            <person name="Tunlid A."/>
            <person name="Henrissat B."/>
            <person name="Grigoriev I.V."/>
            <person name="Hibbett D.S."/>
            <person name="Martin F."/>
            <person name="Nordberg H.P."/>
            <person name="Cantor M.N."/>
            <person name="Hua S.X."/>
        </authorList>
    </citation>
    <scope>NUCLEOTIDE SEQUENCE [LARGE SCALE GENOMIC DNA]</scope>
    <source>
        <strain evidence="6 7">MAFF 305830</strain>
    </source>
</reference>
<dbReference type="InterPro" id="IPR001087">
    <property type="entry name" value="GDSL"/>
</dbReference>
<dbReference type="AlphaFoldDB" id="A0A0C2X6P9"/>
<name>A0A0C2X6P9_SERVB</name>
<evidence type="ECO:0000256" key="4">
    <source>
        <dbReference type="SAM" id="SignalP"/>
    </source>
</evidence>
<dbReference type="SMART" id="SM00236">
    <property type="entry name" value="fCBD"/>
    <property type="match status" value="1"/>
</dbReference>
<dbReference type="STRING" id="933852.A0A0C2X6P9"/>
<dbReference type="Proteomes" id="UP000054097">
    <property type="component" value="Unassembled WGS sequence"/>
</dbReference>
<feature type="domain" description="CBM1" evidence="5">
    <location>
        <begin position="19"/>
        <end position="55"/>
    </location>
</feature>
<dbReference type="SUPFAM" id="SSF57180">
    <property type="entry name" value="Cellulose-binding domain"/>
    <property type="match status" value="1"/>
</dbReference>
<accession>A0A0C2X6P9</accession>
<reference evidence="7" key="2">
    <citation type="submission" date="2015-01" db="EMBL/GenBank/DDBJ databases">
        <title>Evolutionary Origins and Diversification of the Mycorrhizal Mutualists.</title>
        <authorList>
            <consortium name="DOE Joint Genome Institute"/>
            <consortium name="Mycorrhizal Genomics Consortium"/>
            <person name="Kohler A."/>
            <person name="Kuo A."/>
            <person name="Nagy L.G."/>
            <person name="Floudas D."/>
            <person name="Copeland A."/>
            <person name="Barry K.W."/>
            <person name="Cichocki N."/>
            <person name="Veneault-Fourrey C."/>
            <person name="LaButti K."/>
            <person name="Lindquist E.A."/>
            <person name="Lipzen A."/>
            <person name="Lundell T."/>
            <person name="Morin E."/>
            <person name="Murat C."/>
            <person name="Riley R."/>
            <person name="Ohm R."/>
            <person name="Sun H."/>
            <person name="Tunlid A."/>
            <person name="Henrissat B."/>
            <person name="Grigoriev I.V."/>
            <person name="Hibbett D.S."/>
            <person name="Martin F."/>
        </authorList>
    </citation>
    <scope>NUCLEOTIDE SEQUENCE [LARGE SCALE GENOMIC DNA]</scope>
    <source>
        <strain evidence="7">MAFF 305830</strain>
    </source>
</reference>
<dbReference type="CDD" id="cd01846">
    <property type="entry name" value="fatty_acyltransferase_like"/>
    <property type="match status" value="1"/>
</dbReference>
<feature type="chain" id="PRO_5002158768" evidence="4">
    <location>
        <begin position="20"/>
        <end position="385"/>
    </location>
</feature>
<dbReference type="EMBL" id="KN824277">
    <property type="protein sequence ID" value="KIM33763.1"/>
    <property type="molecule type" value="Genomic_DNA"/>
</dbReference>
<dbReference type="InterPro" id="IPR036514">
    <property type="entry name" value="SGNH_hydro_sf"/>
</dbReference>
<dbReference type="GO" id="GO:0005975">
    <property type="term" value="P:carbohydrate metabolic process"/>
    <property type="evidence" value="ECO:0007669"/>
    <property type="project" value="InterPro"/>
</dbReference>
<keyword evidence="2" id="KW-0378">Hydrolase</keyword>
<dbReference type="PANTHER" id="PTHR45648">
    <property type="entry name" value="GDSL LIPASE/ACYLHYDROLASE FAMILY PROTEIN (AFU_ORTHOLOGUE AFUA_4G14700)"/>
    <property type="match status" value="1"/>
</dbReference>
<dbReference type="InterPro" id="IPR035971">
    <property type="entry name" value="CBD_sf"/>
</dbReference>
<feature type="region of interest" description="Disordered" evidence="3">
    <location>
        <begin position="58"/>
        <end position="109"/>
    </location>
</feature>
<dbReference type="OrthoDB" id="1600564at2759"/>
<keyword evidence="7" id="KW-1185">Reference proteome</keyword>
<evidence type="ECO:0000259" key="5">
    <source>
        <dbReference type="PROSITE" id="PS51164"/>
    </source>
</evidence>
<sequence length="385" mass="40604">MKRHTLFGIVLSGLPSAWAQASVWGQCGGINWTGSTSCVSGSTCVYQNDWYSQCLPSSTTATSTSKTSSSTSKASSSTSKSSSTSSTSKTSSSTSKASSSTSSAPTASGTSTGKYWFSFGDSYTQTGFTVTGEQPSSSNAFGNPTYPGYTACGSVPNWIDYAATTLNSTLVKVYNHAYGGATIDATLVVPYSSSVLSLGDQVNNFLTYNAPGKTYYPGWSSSNAIFSIWVGINDIGNSYYLSGDRSAFDTTLLNRYFELVTSLYNVGARHFLFLTVPPIERSPLMLAQADSARAAEKVVIADYNSQLASMAASFASSHSGVTTQIFDTQVTVNAMLDNPTAYGLTDATSYGSSTTVAWCNDYHISPPVHLQIAKGVAALIKGTYI</sequence>
<dbReference type="GO" id="GO:0030248">
    <property type="term" value="F:cellulose binding"/>
    <property type="evidence" value="ECO:0007669"/>
    <property type="project" value="InterPro"/>
</dbReference>